<dbReference type="EMBL" id="JTDY01000909">
    <property type="protein sequence ID" value="KOB75472.1"/>
    <property type="molecule type" value="Genomic_DNA"/>
</dbReference>
<protein>
    <submittedName>
        <fullName evidence="2">Uncharacterized protein</fullName>
    </submittedName>
</protein>
<name>A0A0L7LJ46_OPEBR</name>
<feature type="region of interest" description="Disordered" evidence="1">
    <location>
        <begin position="1"/>
        <end position="84"/>
    </location>
</feature>
<keyword evidence="3" id="KW-1185">Reference proteome</keyword>
<feature type="compositionally biased region" description="Acidic residues" evidence="1">
    <location>
        <begin position="72"/>
        <end position="81"/>
    </location>
</feature>
<dbReference type="Proteomes" id="UP000037510">
    <property type="component" value="Unassembled WGS sequence"/>
</dbReference>
<reference evidence="2 3" key="1">
    <citation type="journal article" date="2015" name="Genome Biol. Evol.">
        <title>The genome of winter moth (Operophtera brumata) provides a genomic perspective on sexual dimorphism and phenology.</title>
        <authorList>
            <person name="Derks M.F."/>
            <person name="Smit S."/>
            <person name="Salis L."/>
            <person name="Schijlen E."/>
            <person name="Bossers A."/>
            <person name="Mateman C."/>
            <person name="Pijl A.S."/>
            <person name="de Ridder D."/>
            <person name="Groenen M.A."/>
            <person name="Visser M.E."/>
            <person name="Megens H.J."/>
        </authorList>
    </citation>
    <scope>NUCLEOTIDE SEQUENCE [LARGE SCALE GENOMIC DNA]</scope>
    <source>
        <strain evidence="2">WM2013NL</strain>
        <tissue evidence="2">Head and thorax</tissue>
    </source>
</reference>
<evidence type="ECO:0000313" key="3">
    <source>
        <dbReference type="Proteomes" id="UP000037510"/>
    </source>
</evidence>
<organism evidence="2 3">
    <name type="scientific">Operophtera brumata</name>
    <name type="common">Winter moth</name>
    <name type="synonym">Phalaena brumata</name>
    <dbReference type="NCBI Taxonomy" id="104452"/>
    <lineage>
        <taxon>Eukaryota</taxon>
        <taxon>Metazoa</taxon>
        <taxon>Ecdysozoa</taxon>
        <taxon>Arthropoda</taxon>
        <taxon>Hexapoda</taxon>
        <taxon>Insecta</taxon>
        <taxon>Pterygota</taxon>
        <taxon>Neoptera</taxon>
        <taxon>Endopterygota</taxon>
        <taxon>Lepidoptera</taxon>
        <taxon>Glossata</taxon>
        <taxon>Ditrysia</taxon>
        <taxon>Geometroidea</taxon>
        <taxon>Geometridae</taxon>
        <taxon>Larentiinae</taxon>
        <taxon>Operophtera</taxon>
    </lineage>
</organism>
<comment type="caution">
    <text evidence="2">The sequence shown here is derived from an EMBL/GenBank/DDBJ whole genome shotgun (WGS) entry which is preliminary data.</text>
</comment>
<feature type="compositionally biased region" description="Basic and acidic residues" evidence="1">
    <location>
        <begin position="52"/>
        <end position="63"/>
    </location>
</feature>
<gene>
    <name evidence="2" type="ORF">OBRU01_07431</name>
</gene>
<dbReference type="AlphaFoldDB" id="A0A0L7LJ46"/>
<feature type="compositionally biased region" description="Basic residues" evidence="1">
    <location>
        <begin position="39"/>
        <end position="50"/>
    </location>
</feature>
<feature type="compositionally biased region" description="Basic and acidic residues" evidence="1">
    <location>
        <begin position="17"/>
        <end position="30"/>
    </location>
</feature>
<proteinExistence type="predicted"/>
<evidence type="ECO:0000256" key="1">
    <source>
        <dbReference type="SAM" id="MobiDB-lite"/>
    </source>
</evidence>
<sequence length="126" mass="14654">MEKSREEIMKQQPLYAEVRKRPPRVDDTKEYVNTTQRCLRYKQRRARPILRSKSDISDRRTDGRSPNSAPCEGDDSPDSPSEDSCRLRQFFERLGLQERQYEALLSAPPDSPVFFSSASTLCKLRV</sequence>
<accession>A0A0L7LJ46</accession>
<evidence type="ECO:0000313" key="2">
    <source>
        <dbReference type="EMBL" id="KOB75472.1"/>
    </source>
</evidence>